<evidence type="ECO:0000313" key="3">
    <source>
        <dbReference type="Proteomes" id="UP000540506"/>
    </source>
</evidence>
<proteinExistence type="predicted"/>
<reference evidence="2 3" key="1">
    <citation type="submission" date="2020-08" db="EMBL/GenBank/DDBJ databases">
        <title>Sequencing the genomes of 1000 actinobacteria strains.</title>
        <authorList>
            <person name="Klenk H.-P."/>
        </authorList>
    </citation>
    <scope>NUCLEOTIDE SEQUENCE [LARGE SCALE GENOMIC DNA]</scope>
    <source>
        <strain evidence="2 3">DSM 41654</strain>
    </source>
</reference>
<name>A0A7W7QYK6_KITKI</name>
<feature type="region of interest" description="Disordered" evidence="1">
    <location>
        <begin position="1"/>
        <end position="40"/>
    </location>
</feature>
<dbReference type="Proteomes" id="UP000540506">
    <property type="component" value="Unassembled WGS sequence"/>
</dbReference>
<gene>
    <name evidence="2" type="ORF">FHR34_001188</name>
</gene>
<evidence type="ECO:0000256" key="1">
    <source>
        <dbReference type="SAM" id="MobiDB-lite"/>
    </source>
</evidence>
<dbReference type="RefSeq" id="WP_281404012.1">
    <property type="nucleotide sequence ID" value="NZ_JACHJV010000001.1"/>
</dbReference>
<organism evidence="2 3">
    <name type="scientific">Kitasatospora kifunensis</name>
    <name type="common">Streptomyces kifunensis</name>
    <dbReference type="NCBI Taxonomy" id="58351"/>
    <lineage>
        <taxon>Bacteria</taxon>
        <taxon>Bacillati</taxon>
        <taxon>Actinomycetota</taxon>
        <taxon>Actinomycetes</taxon>
        <taxon>Kitasatosporales</taxon>
        <taxon>Streptomycetaceae</taxon>
        <taxon>Kitasatospora</taxon>
    </lineage>
</organism>
<dbReference type="EMBL" id="JACHJV010000001">
    <property type="protein sequence ID" value="MBB4922195.1"/>
    <property type="molecule type" value="Genomic_DNA"/>
</dbReference>
<sequence>MIDYDDAWPNTEQPDDDPQAGCWQPRRGPDGYIDCDGRPI</sequence>
<evidence type="ECO:0000313" key="2">
    <source>
        <dbReference type="EMBL" id="MBB4922195.1"/>
    </source>
</evidence>
<accession>A0A7W7QYK6</accession>
<comment type="caution">
    <text evidence="2">The sequence shown here is derived from an EMBL/GenBank/DDBJ whole genome shotgun (WGS) entry which is preliminary data.</text>
</comment>
<protein>
    <submittedName>
        <fullName evidence="2">Uncharacterized protein</fullName>
    </submittedName>
</protein>
<dbReference type="AlphaFoldDB" id="A0A7W7QYK6"/>
<keyword evidence="3" id="KW-1185">Reference proteome</keyword>